<evidence type="ECO:0000256" key="8">
    <source>
        <dbReference type="SAM" id="SignalP"/>
    </source>
</evidence>
<dbReference type="Gene3D" id="3.90.230.10">
    <property type="entry name" value="Creatinase/methionine aminopeptidase superfamily"/>
    <property type="match status" value="1"/>
</dbReference>
<dbReference type="HAMAP" id="MF_01974">
    <property type="entry name" value="MetAP_1"/>
    <property type="match status" value="1"/>
</dbReference>
<dbReference type="PRINTS" id="PR00599">
    <property type="entry name" value="MAPEPTIDASE"/>
</dbReference>
<feature type="binding site" evidence="5">
    <location>
        <position position="203"/>
    </location>
    <ligand>
        <name>substrate</name>
    </ligand>
</feature>
<dbReference type="PANTHER" id="PTHR43330:SF7">
    <property type="entry name" value="METHIONINE AMINOPEPTIDASE 1"/>
    <property type="match status" value="1"/>
</dbReference>
<dbReference type="SUPFAM" id="SSF55920">
    <property type="entry name" value="Creatinase/aminopeptidase"/>
    <property type="match status" value="1"/>
</dbReference>
<dbReference type="NCBIfam" id="TIGR00500">
    <property type="entry name" value="met_pdase_I"/>
    <property type="match status" value="1"/>
</dbReference>
<dbReference type="GO" id="GO:0004239">
    <property type="term" value="F:initiator methionyl aminopeptidase activity"/>
    <property type="evidence" value="ECO:0007669"/>
    <property type="project" value="UniProtKB-UniRule"/>
</dbReference>
<dbReference type="Proteomes" id="UP001530377">
    <property type="component" value="Unassembled WGS sequence"/>
</dbReference>
<keyword evidence="3 5" id="KW-0479">Metal-binding</keyword>
<comment type="similarity">
    <text evidence="5">Belongs to the peptidase M24A family. Methionine aminopeptidase type 1 subfamily.</text>
</comment>
<accession>A0ABD3SPU5</accession>
<feature type="binding site" evidence="5">
    <location>
        <position position="304"/>
    </location>
    <ligand>
        <name>substrate</name>
    </ligand>
</feature>
<feature type="chain" id="PRO_5044804008" description="Methionine aminopeptidase" evidence="8">
    <location>
        <begin position="24"/>
        <end position="423"/>
    </location>
</feature>
<protein>
    <recommendedName>
        <fullName evidence="6">Methionine aminopeptidase</fullName>
        <ecNumber evidence="6">3.4.11.18</ecNumber>
    </recommendedName>
</protein>
<evidence type="ECO:0000256" key="5">
    <source>
        <dbReference type="HAMAP-Rule" id="MF_03174"/>
    </source>
</evidence>
<feature type="signal peptide" evidence="8">
    <location>
        <begin position="1"/>
        <end position="23"/>
    </location>
</feature>
<dbReference type="InterPro" id="IPR002467">
    <property type="entry name" value="Pept_M24A_MAP1"/>
</dbReference>
<evidence type="ECO:0000313" key="10">
    <source>
        <dbReference type="EMBL" id="KAL3826609.1"/>
    </source>
</evidence>
<comment type="caution">
    <text evidence="10">The sequence shown here is derived from an EMBL/GenBank/DDBJ whole genome shotgun (WGS) entry which is preliminary data.</text>
</comment>
<keyword evidence="1 5" id="KW-0031">Aminopeptidase</keyword>
<comment type="catalytic activity">
    <reaction evidence="5 6">
        <text>Release of N-terminal amino acids, preferentially methionine, from peptides and arylamides.</text>
        <dbReference type="EC" id="3.4.11.18"/>
    </reaction>
</comment>
<evidence type="ECO:0000256" key="6">
    <source>
        <dbReference type="RuleBase" id="RU003653"/>
    </source>
</evidence>
<dbReference type="EMBL" id="JALLPB020000018">
    <property type="protein sequence ID" value="KAL3826609.1"/>
    <property type="molecule type" value="Genomic_DNA"/>
</dbReference>
<dbReference type="CDD" id="cd01086">
    <property type="entry name" value="MetAP1"/>
    <property type="match status" value="1"/>
</dbReference>
<dbReference type="EC" id="3.4.11.18" evidence="6"/>
<comment type="cofactor">
    <cofactor evidence="5">
        <name>Co(2+)</name>
        <dbReference type="ChEBI" id="CHEBI:48828"/>
    </cofactor>
    <cofactor evidence="5">
        <name>Zn(2+)</name>
        <dbReference type="ChEBI" id="CHEBI:29105"/>
    </cofactor>
    <cofactor evidence="5">
        <name>Mn(2+)</name>
        <dbReference type="ChEBI" id="CHEBI:29035"/>
    </cofactor>
    <cofactor evidence="5">
        <name>Fe(2+)</name>
        <dbReference type="ChEBI" id="CHEBI:29033"/>
    </cofactor>
    <text evidence="5">Binds 2 divalent metal cations per subunit. Has a high-affinity and a low affinity metal-binding site. The true nature of the physiological cofactor is under debate. The enzyme is active with cobalt, zinc, manganese or divalent iron ions. Most likely, methionine aminopeptidases function as mononuclear Fe(2+)-metalloproteases under physiological conditions, and the catalytically relevant metal-binding site has been assigned to the histidine-containing high-affinity site.</text>
</comment>
<keyword evidence="11" id="KW-1185">Reference proteome</keyword>
<feature type="domain" description="Peptidase M24" evidence="9">
    <location>
        <begin position="138"/>
        <end position="368"/>
    </location>
</feature>
<feature type="region of interest" description="Disordered" evidence="7">
    <location>
        <begin position="108"/>
        <end position="127"/>
    </location>
</feature>
<evidence type="ECO:0000256" key="2">
    <source>
        <dbReference type="ARBA" id="ARBA00022670"/>
    </source>
</evidence>
<reference evidence="10 11" key="1">
    <citation type="submission" date="2024-10" db="EMBL/GenBank/DDBJ databases">
        <title>Updated reference genomes for cyclostephanoid diatoms.</title>
        <authorList>
            <person name="Roberts W.R."/>
            <person name="Alverson A.J."/>
        </authorList>
    </citation>
    <scope>NUCLEOTIDE SEQUENCE [LARGE SCALE GENOMIC DNA]</scope>
    <source>
        <strain evidence="10 11">AJA228-03</strain>
    </source>
</reference>
<dbReference type="GO" id="GO:0046872">
    <property type="term" value="F:metal ion binding"/>
    <property type="evidence" value="ECO:0007669"/>
    <property type="project" value="UniProtKB-UniRule"/>
</dbReference>
<evidence type="ECO:0000259" key="9">
    <source>
        <dbReference type="Pfam" id="PF00557"/>
    </source>
</evidence>
<proteinExistence type="inferred from homology"/>
<name>A0ABD3SPU5_9STRA</name>
<gene>
    <name evidence="10" type="ORF">ACHAXA_010534</name>
</gene>
<feature type="binding site" evidence="5">
    <location>
        <position position="297"/>
    </location>
    <ligand>
        <name>a divalent metal cation</name>
        <dbReference type="ChEBI" id="CHEBI:60240"/>
        <label>2</label>
        <note>catalytic</note>
    </ligand>
</feature>
<evidence type="ECO:0000256" key="1">
    <source>
        <dbReference type="ARBA" id="ARBA00022438"/>
    </source>
</evidence>
<feature type="binding site" evidence="5">
    <location>
        <position position="231"/>
    </location>
    <ligand>
        <name>a divalent metal cation</name>
        <dbReference type="ChEBI" id="CHEBI:60240"/>
        <label>1</label>
    </ligand>
</feature>
<dbReference type="PANTHER" id="PTHR43330">
    <property type="entry name" value="METHIONINE AMINOPEPTIDASE"/>
    <property type="match status" value="1"/>
</dbReference>
<feature type="binding site" evidence="5">
    <location>
        <position position="220"/>
    </location>
    <ligand>
        <name>a divalent metal cation</name>
        <dbReference type="ChEBI" id="CHEBI:60240"/>
        <label>1</label>
    </ligand>
</feature>
<keyword evidence="4 5" id="KW-0378">Hydrolase</keyword>
<dbReference type="InterPro" id="IPR001714">
    <property type="entry name" value="Pept_M24_MAP"/>
</dbReference>
<dbReference type="InterPro" id="IPR036005">
    <property type="entry name" value="Creatinase/aminopeptidase-like"/>
</dbReference>
<keyword evidence="8" id="KW-0732">Signal</keyword>
<dbReference type="Pfam" id="PF00557">
    <property type="entry name" value="Peptidase_M24"/>
    <property type="match status" value="1"/>
</dbReference>
<dbReference type="GO" id="GO:0070006">
    <property type="term" value="F:metalloaminopeptidase activity"/>
    <property type="evidence" value="ECO:0007669"/>
    <property type="project" value="UniProtKB-UniRule"/>
</dbReference>
<sequence length="423" mass="46526">MTKQLLLPLAAVLLTFVTARIHAFLPTHAPPSSSGDRVTSSTLLGMDKKGRQVGGFGKKATPSNIRTKKTTRKLDPNFVYAGSLRPHDVSPIRIVDPTAVLSMPDYAIDGKPKKKRETGGSTSSYSDIELKSPEDIIKMRAAGRVAREVLDLAGLQARAGVTTDDIDEIVHAACIDRRAYPSPLNYRNFPKSCCTSVNEVICHGIPDSRPLQDGDVINIDVTVYLDGFHGDCSEMFVVGGRDALDDDGIKLVQATYDCWIEAMELVRPGKNFNVIGKSIQDRVTPLGYTTVREFCGHGIGSVFHTAPNIYHYAVNRELEIMEAGQVFTIEPMICEGRSDPYMWQDDWTATTVDGKRSAQFEHTLLVTEDGVEALTGKIDSSPIQFWERESKVHKGVWLGTSKDAMERAGVLNGALQKQIRVSE</sequence>
<dbReference type="AlphaFoldDB" id="A0ABD3SPU5"/>
<evidence type="ECO:0000256" key="7">
    <source>
        <dbReference type="SAM" id="MobiDB-lite"/>
    </source>
</evidence>
<feature type="binding site" evidence="5">
    <location>
        <position position="361"/>
    </location>
    <ligand>
        <name>a divalent metal cation</name>
        <dbReference type="ChEBI" id="CHEBI:60240"/>
        <label>2</label>
        <note>catalytic</note>
    </ligand>
</feature>
<comment type="function">
    <text evidence="6">Cotranslationally removes the N-terminal methionine from nascent proteins. The N-terminal methionine is often cleaved when the second residue in the primary sequence is small and uncharged (Met-Ala-, Cys, Gly, Pro, Ser, Thr, or Val).</text>
</comment>
<dbReference type="GO" id="GO:0006508">
    <property type="term" value="P:proteolysis"/>
    <property type="evidence" value="ECO:0007669"/>
    <property type="project" value="UniProtKB-KW"/>
</dbReference>
<evidence type="ECO:0000256" key="4">
    <source>
        <dbReference type="ARBA" id="ARBA00022801"/>
    </source>
</evidence>
<dbReference type="PROSITE" id="PS00680">
    <property type="entry name" value="MAP_1"/>
    <property type="match status" value="1"/>
</dbReference>
<feature type="binding site" evidence="5">
    <location>
        <position position="361"/>
    </location>
    <ligand>
        <name>a divalent metal cation</name>
        <dbReference type="ChEBI" id="CHEBI:60240"/>
        <label>1</label>
    </ligand>
</feature>
<feature type="binding site" evidence="5">
    <location>
        <position position="231"/>
    </location>
    <ligand>
        <name>a divalent metal cation</name>
        <dbReference type="ChEBI" id="CHEBI:60240"/>
        <label>2</label>
        <note>catalytic</note>
    </ligand>
</feature>
<feature type="binding site" evidence="5">
    <location>
        <position position="330"/>
    </location>
    <ligand>
        <name>a divalent metal cation</name>
        <dbReference type="ChEBI" id="CHEBI:60240"/>
        <label>2</label>
        <note>catalytic</note>
    </ligand>
</feature>
<organism evidence="10 11">
    <name type="scientific">Cyclostephanos tholiformis</name>
    <dbReference type="NCBI Taxonomy" id="382380"/>
    <lineage>
        <taxon>Eukaryota</taxon>
        <taxon>Sar</taxon>
        <taxon>Stramenopiles</taxon>
        <taxon>Ochrophyta</taxon>
        <taxon>Bacillariophyta</taxon>
        <taxon>Coscinodiscophyceae</taxon>
        <taxon>Thalassiosirophycidae</taxon>
        <taxon>Stephanodiscales</taxon>
        <taxon>Stephanodiscaceae</taxon>
        <taxon>Cyclostephanos</taxon>
    </lineage>
</organism>
<evidence type="ECO:0000313" key="11">
    <source>
        <dbReference type="Proteomes" id="UP001530377"/>
    </source>
</evidence>
<evidence type="ECO:0000256" key="3">
    <source>
        <dbReference type="ARBA" id="ARBA00022723"/>
    </source>
</evidence>
<dbReference type="InterPro" id="IPR000994">
    <property type="entry name" value="Pept_M24"/>
</dbReference>
<keyword evidence="2 5" id="KW-0645">Protease</keyword>